<dbReference type="Proteomes" id="UP001224644">
    <property type="component" value="Unassembled WGS sequence"/>
</dbReference>
<dbReference type="Gene3D" id="3.40.50.150">
    <property type="entry name" value="Vaccinia Virus protein VP39"/>
    <property type="match status" value="1"/>
</dbReference>
<protein>
    <recommendedName>
        <fullName evidence="3">Class I SAM-dependent methyltransferase</fullName>
    </recommendedName>
</protein>
<comment type="caution">
    <text evidence="1">The sequence shown here is derived from an EMBL/GenBank/DDBJ whole genome shotgun (WGS) entry which is preliminary data.</text>
</comment>
<proteinExistence type="predicted"/>
<sequence length="284" mass="31338">MPPLNGRYPEFLLAERARAAASTDLRERARYDVEARPFYLFGLLTAADVARFSGIDHVAAIEFGVAEGAGLRALSDLAAKVTALTGVRFTIYGFDTGAGLPPLVDVRDHPEIWQAGDFPTRDPESLSQHATMVWGDIGETLPVFVEALTPAMPVGFVSIDVDIYRSSVDCLRLFSDAKAECLLPVVPSYFDDTIGGPARIGSLFRNRWCGQLLAIDEFNARAAVPRKIDTLRTLRYRRPFADEPWLEQMYGLHVLDHPLRQPGATRPALSIGGHAAEDRMTWPL</sequence>
<evidence type="ECO:0000313" key="1">
    <source>
        <dbReference type="EMBL" id="MDN3591584.1"/>
    </source>
</evidence>
<keyword evidence="2" id="KW-1185">Reference proteome</keyword>
<dbReference type="InterPro" id="IPR029063">
    <property type="entry name" value="SAM-dependent_MTases_sf"/>
</dbReference>
<dbReference type="RefSeq" id="WP_238225592.1">
    <property type="nucleotide sequence ID" value="NZ_BPQD01000014.1"/>
</dbReference>
<evidence type="ECO:0008006" key="3">
    <source>
        <dbReference type="Google" id="ProtNLM"/>
    </source>
</evidence>
<name>A0ABT8BIE7_9HYPH</name>
<accession>A0ABT8BIE7</accession>
<evidence type="ECO:0000313" key="2">
    <source>
        <dbReference type="Proteomes" id="UP001224644"/>
    </source>
</evidence>
<reference evidence="2" key="1">
    <citation type="journal article" date="2019" name="Int. J. Syst. Evol. Microbiol.">
        <title>The Global Catalogue of Microorganisms (GCM) 10K type strain sequencing project: providing services to taxonomists for standard genome sequencing and annotation.</title>
        <authorList>
            <consortium name="The Broad Institute Genomics Platform"/>
            <consortium name="The Broad Institute Genome Sequencing Center for Infectious Disease"/>
            <person name="Wu L."/>
            <person name="Ma J."/>
        </authorList>
    </citation>
    <scope>NUCLEOTIDE SEQUENCE [LARGE SCALE GENOMIC DNA]</scope>
    <source>
        <strain evidence="2">CECT 7069</strain>
    </source>
</reference>
<dbReference type="EMBL" id="JAUFPX010000012">
    <property type="protein sequence ID" value="MDN3591584.1"/>
    <property type="molecule type" value="Genomic_DNA"/>
</dbReference>
<gene>
    <name evidence="1" type="ORF">QWZ12_13340</name>
</gene>
<organism evidence="1 2">
    <name type="scientific">Methylobacterium adhaesivum</name>
    <dbReference type="NCBI Taxonomy" id="333297"/>
    <lineage>
        <taxon>Bacteria</taxon>
        <taxon>Pseudomonadati</taxon>
        <taxon>Pseudomonadota</taxon>
        <taxon>Alphaproteobacteria</taxon>
        <taxon>Hyphomicrobiales</taxon>
        <taxon>Methylobacteriaceae</taxon>
        <taxon>Methylobacterium</taxon>
    </lineage>
</organism>